<evidence type="ECO:0000256" key="2">
    <source>
        <dbReference type="SAM" id="MobiDB-lite"/>
    </source>
</evidence>
<evidence type="ECO:0000313" key="3">
    <source>
        <dbReference type="EMBL" id="KAH7020664.1"/>
    </source>
</evidence>
<reference evidence="3 4" key="1">
    <citation type="journal article" date="2021" name="Nat. Commun.">
        <title>Genetic determinants of endophytism in the Arabidopsis root mycobiome.</title>
        <authorList>
            <person name="Mesny F."/>
            <person name="Miyauchi S."/>
            <person name="Thiergart T."/>
            <person name="Pickel B."/>
            <person name="Atanasova L."/>
            <person name="Karlsson M."/>
            <person name="Huettel B."/>
            <person name="Barry K.W."/>
            <person name="Haridas S."/>
            <person name="Chen C."/>
            <person name="Bauer D."/>
            <person name="Andreopoulos W."/>
            <person name="Pangilinan J."/>
            <person name="LaButti K."/>
            <person name="Riley R."/>
            <person name="Lipzen A."/>
            <person name="Clum A."/>
            <person name="Drula E."/>
            <person name="Henrissat B."/>
            <person name="Kohler A."/>
            <person name="Grigoriev I.V."/>
            <person name="Martin F.M."/>
            <person name="Hacquard S."/>
        </authorList>
    </citation>
    <scope>NUCLEOTIDE SEQUENCE [LARGE SCALE GENOMIC DNA]</scope>
    <source>
        <strain evidence="3 4">MPI-SDFR-AT-0080</strain>
    </source>
</reference>
<dbReference type="EMBL" id="JAGTJR010000066">
    <property type="protein sequence ID" value="KAH7020664.1"/>
    <property type="molecule type" value="Genomic_DNA"/>
</dbReference>
<feature type="region of interest" description="Disordered" evidence="2">
    <location>
        <begin position="207"/>
        <end position="255"/>
    </location>
</feature>
<keyword evidence="1" id="KW-0175">Coiled coil</keyword>
<gene>
    <name evidence="3" type="ORF">B0J12DRAFT_687627</name>
</gene>
<comment type="caution">
    <text evidence="3">The sequence shown here is derived from an EMBL/GenBank/DDBJ whole genome shotgun (WGS) entry which is preliminary data.</text>
</comment>
<proteinExistence type="predicted"/>
<keyword evidence="4" id="KW-1185">Reference proteome</keyword>
<evidence type="ECO:0000256" key="1">
    <source>
        <dbReference type="SAM" id="Coils"/>
    </source>
</evidence>
<name>A0ABQ8FS66_9PEZI</name>
<protein>
    <submittedName>
        <fullName evidence="3">Uncharacterized protein</fullName>
    </submittedName>
</protein>
<sequence length="380" mass="42418">MASSSSRSSSTTANRSSFSAPVVAEWREADTQHLGCKSPQLVFEAAVDTSRKTASLWLRLLVGLKDNRRKVRLYLIIDPEKVLTVGRHVEDIPQRVCEAMVKGGHCQSAQDLVGIRFAQHPHSALIIAPCDCALSPKTSAAGATLESLLSLASSECFTLYIPTSYIERGSVDGLSQGLGGGAYCLPEGCLERLYAGRGFQIVNRPGSSTLAADSPPSYDELALSSPSRQPTRPSRGEQTNKKRKQPSSDGGELDWQRTLEQGLNALETRLEERWAEQLERRLAETRETILMQIDERVEKRLTEIDEKVMTRLDELEERVEKRLDDITDEAEDRLHVFDEQWQRTLDETLLDIKEGTRQHVAEELANAEETIRDDLRSALS</sequence>
<evidence type="ECO:0000313" key="4">
    <source>
        <dbReference type="Proteomes" id="UP000774617"/>
    </source>
</evidence>
<organism evidence="3 4">
    <name type="scientific">Macrophomina phaseolina</name>
    <dbReference type="NCBI Taxonomy" id="35725"/>
    <lineage>
        <taxon>Eukaryota</taxon>
        <taxon>Fungi</taxon>
        <taxon>Dikarya</taxon>
        <taxon>Ascomycota</taxon>
        <taxon>Pezizomycotina</taxon>
        <taxon>Dothideomycetes</taxon>
        <taxon>Dothideomycetes incertae sedis</taxon>
        <taxon>Botryosphaeriales</taxon>
        <taxon>Botryosphaeriaceae</taxon>
        <taxon>Macrophomina</taxon>
    </lineage>
</organism>
<feature type="coiled-coil region" evidence="1">
    <location>
        <begin position="275"/>
        <end position="332"/>
    </location>
</feature>
<accession>A0ABQ8FS66</accession>
<feature type="compositionally biased region" description="Low complexity" evidence="2">
    <location>
        <begin position="224"/>
        <end position="233"/>
    </location>
</feature>
<dbReference type="Proteomes" id="UP000774617">
    <property type="component" value="Unassembled WGS sequence"/>
</dbReference>